<dbReference type="AlphaFoldDB" id="A0A840SXQ8"/>
<name>A0A840SXQ8_9RHOB</name>
<comment type="caution">
    <text evidence="1">The sequence shown here is derived from an EMBL/GenBank/DDBJ whole genome shotgun (WGS) entry which is preliminary data.</text>
</comment>
<reference evidence="1 2" key="1">
    <citation type="submission" date="2020-08" db="EMBL/GenBank/DDBJ databases">
        <title>Genomic Encyclopedia of Type Strains, Phase IV (KMG-IV): sequencing the most valuable type-strain genomes for metagenomic binning, comparative biology and taxonomic classification.</title>
        <authorList>
            <person name="Goeker M."/>
        </authorList>
    </citation>
    <scope>NUCLEOTIDE SEQUENCE [LARGE SCALE GENOMIC DNA]</scope>
    <source>
        <strain evidence="1 2">DSM 101730</strain>
    </source>
</reference>
<dbReference type="EMBL" id="JACHFM010000004">
    <property type="protein sequence ID" value="MBB5223891.1"/>
    <property type="molecule type" value="Genomic_DNA"/>
</dbReference>
<proteinExistence type="predicted"/>
<evidence type="ECO:0000313" key="2">
    <source>
        <dbReference type="Proteomes" id="UP000549457"/>
    </source>
</evidence>
<protein>
    <submittedName>
        <fullName evidence="1">Uncharacterized protein</fullName>
    </submittedName>
</protein>
<dbReference type="Proteomes" id="UP000549457">
    <property type="component" value="Unassembled WGS sequence"/>
</dbReference>
<organism evidence="1 2">
    <name type="scientific">Amaricoccus macauensis</name>
    <dbReference type="NCBI Taxonomy" id="57001"/>
    <lineage>
        <taxon>Bacteria</taxon>
        <taxon>Pseudomonadati</taxon>
        <taxon>Pseudomonadota</taxon>
        <taxon>Alphaproteobacteria</taxon>
        <taxon>Rhodobacterales</taxon>
        <taxon>Paracoccaceae</taxon>
        <taxon>Amaricoccus</taxon>
    </lineage>
</organism>
<gene>
    <name evidence="1" type="ORF">HNP73_003845</name>
</gene>
<keyword evidence="2" id="KW-1185">Reference proteome</keyword>
<sequence length="61" mass="6661">MQVFTTSMATRIDRGEGLVAPRRKPPALRAFGRVEPDPFVNFPGVHVPCSALVRTGILVLD</sequence>
<accession>A0A840SXQ8</accession>
<evidence type="ECO:0000313" key="1">
    <source>
        <dbReference type="EMBL" id="MBB5223891.1"/>
    </source>
</evidence>